<dbReference type="GO" id="GO:0003697">
    <property type="term" value="F:single-stranded DNA binding"/>
    <property type="evidence" value="ECO:0007669"/>
    <property type="project" value="UniProtKB-UniRule"/>
</dbReference>
<keyword evidence="6" id="KW-1185">Reference proteome</keyword>
<dbReference type="CDD" id="cd04496">
    <property type="entry name" value="SSB_OBF"/>
    <property type="match status" value="1"/>
</dbReference>
<dbReference type="HAMAP" id="MF_00984">
    <property type="entry name" value="SSB"/>
    <property type="match status" value="1"/>
</dbReference>
<evidence type="ECO:0000256" key="4">
    <source>
        <dbReference type="SAM" id="MobiDB-lite"/>
    </source>
</evidence>
<dbReference type="EMBL" id="MWWU01000002">
    <property type="protein sequence ID" value="OZG56044.1"/>
    <property type="molecule type" value="Genomic_DNA"/>
</dbReference>
<dbReference type="AlphaFoldDB" id="A0A261FAD0"/>
<protein>
    <recommendedName>
        <fullName evidence="2 3">Single-stranded DNA-binding protein</fullName>
        <shortName evidence="2">SSB</shortName>
    </recommendedName>
</protein>
<reference evidence="5 6" key="1">
    <citation type="journal article" date="2017" name="BMC Genomics">
        <title>Comparative genomic and phylogenomic analyses of the Bifidobacteriaceae family.</title>
        <authorList>
            <person name="Lugli G.A."/>
            <person name="Milani C."/>
            <person name="Turroni F."/>
            <person name="Duranti S."/>
            <person name="Mancabelli L."/>
            <person name="Mangifesta M."/>
            <person name="Ferrario C."/>
            <person name="Modesto M."/>
            <person name="Mattarelli P."/>
            <person name="Jiri K."/>
            <person name="van Sinderen D."/>
            <person name="Ventura M."/>
        </authorList>
    </citation>
    <scope>NUCLEOTIDE SEQUENCE [LARGE SCALE GENOMIC DNA]</scope>
    <source>
        <strain evidence="5 6">LMG 21773</strain>
    </source>
</reference>
<feature type="region of interest" description="Disordered" evidence="4">
    <location>
        <begin position="120"/>
        <end position="164"/>
    </location>
</feature>
<dbReference type="PROSITE" id="PS50935">
    <property type="entry name" value="SSB"/>
    <property type="match status" value="1"/>
</dbReference>
<dbReference type="InterPro" id="IPR011344">
    <property type="entry name" value="ssDNA-bd"/>
</dbReference>
<comment type="caution">
    <text evidence="5">The sequence shown here is derived from an EMBL/GenBank/DDBJ whole genome shotgun (WGS) entry which is preliminary data.</text>
</comment>
<keyword evidence="1 2" id="KW-0238">DNA-binding</keyword>
<dbReference type="InterPro" id="IPR012340">
    <property type="entry name" value="NA-bd_OB-fold"/>
</dbReference>
<proteinExistence type="inferred from homology"/>
<dbReference type="SUPFAM" id="SSF50249">
    <property type="entry name" value="Nucleic acid-binding proteins"/>
    <property type="match status" value="1"/>
</dbReference>
<dbReference type="GO" id="GO:0009295">
    <property type="term" value="C:nucleoid"/>
    <property type="evidence" value="ECO:0007669"/>
    <property type="project" value="TreeGrafter"/>
</dbReference>
<organism evidence="5 6">
    <name type="scientific">Aeriscardovia aeriphila</name>
    <dbReference type="NCBI Taxonomy" id="218139"/>
    <lineage>
        <taxon>Bacteria</taxon>
        <taxon>Bacillati</taxon>
        <taxon>Actinomycetota</taxon>
        <taxon>Actinomycetes</taxon>
        <taxon>Bifidobacteriales</taxon>
        <taxon>Bifidobacteriaceae</taxon>
        <taxon>Aeriscardovia</taxon>
    </lineage>
</organism>
<dbReference type="RefSeq" id="WP_094689612.1">
    <property type="nucleotide sequence ID" value="NZ_JACBYZ010000001.1"/>
</dbReference>
<dbReference type="Pfam" id="PF00436">
    <property type="entry name" value="SSB"/>
    <property type="match status" value="1"/>
</dbReference>
<dbReference type="PANTHER" id="PTHR10302:SF27">
    <property type="entry name" value="SINGLE-STRANDED DNA-BINDING PROTEIN"/>
    <property type="match status" value="1"/>
</dbReference>
<dbReference type="GO" id="GO:0006260">
    <property type="term" value="P:DNA replication"/>
    <property type="evidence" value="ECO:0007669"/>
    <property type="project" value="InterPro"/>
</dbReference>
<evidence type="ECO:0000313" key="6">
    <source>
        <dbReference type="Proteomes" id="UP000228976"/>
    </source>
</evidence>
<evidence type="ECO:0000256" key="3">
    <source>
        <dbReference type="PIRNR" id="PIRNR002070"/>
    </source>
</evidence>
<dbReference type="PIRSF" id="PIRSF002070">
    <property type="entry name" value="SSB"/>
    <property type="match status" value="1"/>
</dbReference>
<sequence length="164" mass="18328">MPQITMTINGNLTKDPELRNLPSGQSVCDFTIAHTDRRFNRQNNQWEDGQTTFINCSAWGSLGQNIQQSLGKGMAAIVIGKFEQQDYTDQQGNKRRSYRLIADLVGVDLAHATAQVMKNNGSAPQQGFQPQQQQSLVQQRAQAYAPQPAFQPQPQEDPWAGRLN</sequence>
<dbReference type="NCBIfam" id="TIGR00621">
    <property type="entry name" value="ssb"/>
    <property type="match status" value="1"/>
</dbReference>
<dbReference type="OrthoDB" id="9809878at2"/>
<dbReference type="PANTHER" id="PTHR10302">
    <property type="entry name" value="SINGLE-STRANDED DNA-BINDING PROTEIN"/>
    <property type="match status" value="1"/>
</dbReference>
<feature type="compositionally biased region" description="Low complexity" evidence="4">
    <location>
        <begin position="125"/>
        <end position="154"/>
    </location>
</feature>
<evidence type="ECO:0000256" key="1">
    <source>
        <dbReference type="ARBA" id="ARBA00023125"/>
    </source>
</evidence>
<gene>
    <name evidence="5" type="ORF">AEAE_0532</name>
</gene>
<dbReference type="Gene3D" id="2.40.50.140">
    <property type="entry name" value="Nucleic acid-binding proteins"/>
    <property type="match status" value="1"/>
</dbReference>
<comment type="subunit">
    <text evidence="2">Homotetramer.</text>
</comment>
<dbReference type="Proteomes" id="UP000228976">
    <property type="component" value="Unassembled WGS sequence"/>
</dbReference>
<name>A0A261FAD0_9BIFI</name>
<accession>A0A261FAD0</accession>
<comment type="caution">
    <text evidence="2">Lacks conserved residue(s) required for the propagation of feature annotation.</text>
</comment>
<dbReference type="InterPro" id="IPR000424">
    <property type="entry name" value="Primosome_PriB/ssb"/>
</dbReference>
<evidence type="ECO:0000313" key="5">
    <source>
        <dbReference type="EMBL" id="OZG56044.1"/>
    </source>
</evidence>
<evidence type="ECO:0000256" key="2">
    <source>
        <dbReference type="HAMAP-Rule" id="MF_00984"/>
    </source>
</evidence>